<proteinExistence type="predicted"/>
<dbReference type="InterPro" id="IPR050194">
    <property type="entry name" value="Glycosyltransferase_grp1"/>
</dbReference>
<keyword evidence="3" id="KW-0808">Transferase</keyword>
<name>A0AA41WHS7_9BACT</name>
<dbReference type="AlphaFoldDB" id="A0AA41WHS7"/>
<feature type="domain" description="Glycosyltransferase subfamily 4-like N-terminal" evidence="2">
    <location>
        <begin position="28"/>
        <end position="204"/>
    </location>
</feature>
<accession>A0AA41WHS7</accession>
<dbReference type="InterPro" id="IPR028098">
    <property type="entry name" value="Glyco_trans_4-like_N"/>
</dbReference>
<dbReference type="GO" id="GO:0016757">
    <property type="term" value="F:glycosyltransferase activity"/>
    <property type="evidence" value="ECO:0007669"/>
    <property type="project" value="UniProtKB-KW"/>
</dbReference>
<dbReference type="InterPro" id="IPR001296">
    <property type="entry name" value="Glyco_trans_1"/>
</dbReference>
<evidence type="ECO:0000313" key="3">
    <source>
        <dbReference type="EMBL" id="MCM8749631.1"/>
    </source>
</evidence>
<evidence type="ECO:0000259" key="2">
    <source>
        <dbReference type="Pfam" id="PF13439"/>
    </source>
</evidence>
<dbReference type="EMBL" id="JAMSLR010000007">
    <property type="protein sequence ID" value="MCM8749631.1"/>
    <property type="molecule type" value="Genomic_DNA"/>
</dbReference>
<sequence length="396" mass="44517">MAGEDRPRVGEQAVLGRVALVHDYLNQYGGAERVLEALHELFPGAPVFTSMYDPGAMPPAYRSWDIRTSFMQRLPGVHRHHQIYLPLYPLAFRRFRLDGYEVVLSSSSAFAKGVRPAPGALHVCYCHSPMRFAWTFRQYAEREQIGPLLRRALPPLLAWLRRWDVATAQRVDVIVANSTAVAQRIRAWWGREATVIFPPVDVERARPAPPGEIGDYFLLVSRLVPYKRIDLAIAAFNALGLPLKIVGEGRDRAALMAQAGPTVEFLGQVPEDEKFHLYARCRAAIFPAEDDFGIAQVEVQAAGRPAIALARGGALDTVVDGVTGVLFPDQTVESLIEAVRRFERLHFSTGEIVRQARRFSRARFKEEMRELIERELEARRAMPGAPVSEEVQRVWS</sequence>
<comment type="caution">
    <text evidence="3">The sequence shown here is derived from an EMBL/GenBank/DDBJ whole genome shotgun (WGS) entry which is preliminary data.</text>
</comment>
<feature type="domain" description="Glycosyl transferase family 1" evidence="1">
    <location>
        <begin position="216"/>
        <end position="345"/>
    </location>
</feature>
<dbReference type="PANTHER" id="PTHR45947:SF3">
    <property type="entry name" value="SULFOQUINOVOSYL TRANSFERASE SQD2"/>
    <property type="match status" value="1"/>
</dbReference>
<dbReference type="Pfam" id="PF00534">
    <property type="entry name" value="Glycos_transf_1"/>
    <property type="match status" value="1"/>
</dbReference>
<keyword evidence="3" id="KW-0328">Glycosyltransferase</keyword>
<dbReference type="Proteomes" id="UP001165306">
    <property type="component" value="Unassembled WGS sequence"/>
</dbReference>
<dbReference type="SUPFAM" id="SSF53756">
    <property type="entry name" value="UDP-Glycosyltransferase/glycogen phosphorylase"/>
    <property type="match status" value="1"/>
</dbReference>
<dbReference type="Pfam" id="PF13439">
    <property type="entry name" value="Glyco_transf_4"/>
    <property type="match status" value="1"/>
</dbReference>
<keyword evidence="4" id="KW-1185">Reference proteome</keyword>
<dbReference type="EC" id="2.4.-.-" evidence="3"/>
<evidence type="ECO:0000259" key="1">
    <source>
        <dbReference type="Pfam" id="PF00534"/>
    </source>
</evidence>
<protein>
    <submittedName>
        <fullName evidence="3">Glycosyltransferase</fullName>
        <ecNumber evidence="3">2.4.-.-</ecNumber>
    </submittedName>
</protein>
<organism evidence="3 4">
    <name type="scientific">Thermalbibacter longus</name>
    <dbReference type="NCBI Taxonomy" id="2951981"/>
    <lineage>
        <taxon>Bacteria</taxon>
        <taxon>Pseudomonadati</taxon>
        <taxon>Thermomicrobiota</taxon>
        <taxon>Thermomicrobia</taxon>
        <taxon>Thermomicrobiales</taxon>
        <taxon>Thermomicrobiaceae</taxon>
        <taxon>Thermalbibacter</taxon>
    </lineage>
</organism>
<gene>
    <name evidence="3" type="ORF">NET02_10765</name>
</gene>
<dbReference type="RefSeq" id="WP_284057415.1">
    <property type="nucleotide sequence ID" value="NZ_JAMSLR010000007.1"/>
</dbReference>
<dbReference type="PANTHER" id="PTHR45947">
    <property type="entry name" value="SULFOQUINOVOSYL TRANSFERASE SQD2"/>
    <property type="match status" value="1"/>
</dbReference>
<dbReference type="Gene3D" id="3.40.50.2000">
    <property type="entry name" value="Glycogen Phosphorylase B"/>
    <property type="match status" value="2"/>
</dbReference>
<reference evidence="3" key="1">
    <citation type="submission" date="2022-06" db="EMBL/GenBank/DDBJ databases">
        <title>CFH 74404 Thermomicrobiaceae sp.</title>
        <authorList>
            <person name="Ming H."/>
            <person name="Li W.-J."/>
            <person name="Zhao Z."/>
        </authorList>
    </citation>
    <scope>NUCLEOTIDE SEQUENCE</scope>
    <source>
        <strain evidence="3">CFH 74404</strain>
    </source>
</reference>
<evidence type="ECO:0000313" key="4">
    <source>
        <dbReference type="Proteomes" id="UP001165306"/>
    </source>
</evidence>